<sequence>MHKRHTVAPTTFLAYNSFPFKFLFPRDTFFHSLYLLIMPKPLAKDLSHLLSEEAKSRKSSPLKSLFTYFSQPNMTYLGGGLPLSDYFPFDKISADTPSAPFPNGIGAKVTDEDKTVVEVFKDKTKNDPGMIELSRSLQYGHTEGQPELINFLKEHTEQIHKPPYEDWGLICSIGNTQSWDACLRTFVTRGDAILVEEHTFSSALETAEAQGVIPVPVQMDNGGIIPEALEKLLDNWVGQKPKMLYTICTGQNPTGSCIDAERRKAVYKLAQKHDFIIVEDEPYYFLQMEPYTRNQDERKAKHVHSHEEFIKAMVTSYLSLDVDGRVIRLDSVSKTLAPGSRLGWIVAQNSLLERFVRLHEVSIQCPSGFAQSLLNGLFQKWGQKGYLDWLIGLRGEYTHKRDVAIDAMYEHFPQEVVQIVPPVAGMFFVVHIDASKHPKFKEFGEDPLKVEEAVYEKALEMGCLMVPGSWFKANGVTNPPQPPVPENEEHKHSIFFRGTYAAVPLDDLKTGLEKFGKAIKLEFGLN</sequence>
<gene>
    <name evidence="1" type="ORF">EJF14_10804</name>
</gene>
<proteinExistence type="predicted"/>
<keyword evidence="1" id="KW-0808">Transferase</keyword>
<evidence type="ECO:0000313" key="2">
    <source>
        <dbReference type="Proteomes" id="UP000326582"/>
    </source>
</evidence>
<keyword evidence="1" id="KW-0032">Aminotransferase</keyword>
<accession>A0ACD0WDT0</accession>
<organism evidence="1 2">
    <name type="scientific">Clavispora lusitaniae</name>
    <name type="common">Candida lusitaniae</name>
    <dbReference type="NCBI Taxonomy" id="36911"/>
    <lineage>
        <taxon>Eukaryota</taxon>
        <taxon>Fungi</taxon>
        <taxon>Dikarya</taxon>
        <taxon>Ascomycota</taxon>
        <taxon>Saccharomycotina</taxon>
        <taxon>Pichiomycetes</taxon>
        <taxon>Metschnikowiaceae</taxon>
        <taxon>Clavispora</taxon>
    </lineage>
</organism>
<keyword evidence="2" id="KW-1185">Reference proteome</keyword>
<dbReference type="Proteomes" id="UP000326582">
    <property type="component" value="Chromosome 1"/>
</dbReference>
<name>A0ACD0WDT0_CLALS</name>
<dbReference type="EMBL" id="CP038484">
    <property type="protein sequence ID" value="QFZ25699.1"/>
    <property type="molecule type" value="Genomic_DNA"/>
</dbReference>
<protein>
    <submittedName>
        <fullName evidence="1">Aromatic aminoadipate aminotransferase</fullName>
    </submittedName>
</protein>
<reference evidence="2" key="1">
    <citation type="journal article" date="2019" name="MBio">
        <title>Comparative genomics for the elucidation of multidrug resistance (MDR) in Candida lusitaniae.</title>
        <authorList>
            <person name="Kannan A."/>
            <person name="Asner S.A."/>
            <person name="Trachsel E."/>
            <person name="Kelly S."/>
            <person name="Parker J."/>
            <person name="Sanglard D."/>
        </authorList>
    </citation>
    <scope>NUCLEOTIDE SEQUENCE [LARGE SCALE GENOMIC DNA]</scope>
    <source>
        <strain evidence="2">P1</strain>
    </source>
</reference>
<evidence type="ECO:0000313" key="1">
    <source>
        <dbReference type="EMBL" id="QFZ25699.1"/>
    </source>
</evidence>